<dbReference type="InterPro" id="IPR025997">
    <property type="entry name" value="SBP_2_dom"/>
</dbReference>
<evidence type="ECO:0000313" key="7">
    <source>
        <dbReference type="Proteomes" id="UP000460221"/>
    </source>
</evidence>
<dbReference type="InterPro" id="IPR006311">
    <property type="entry name" value="TAT_signal"/>
</dbReference>
<accession>A0A7K1FIE6</accession>
<dbReference type="GO" id="GO:0030246">
    <property type="term" value="F:carbohydrate binding"/>
    <property type="evidence" value="ECO:0007669"/>
    <property type="project" value="UniProtKB-ARBA"/>
</dbReference>
<comment type="caution">
    <text evidence="6">The sequence shown here is derived from an EMBL/GenBank/DDBJ whole genome shotgun (WGS) entry which is preliminary data.</text>
</comment>
<organism evidence="6 7">
    <name type="scientific">Nakamurella alba</name>
    <dbReference type="NCBI Taxonomy" id="2665158"/>
    <lineage>
        <taxon>Bacteria</taxon>
        <taxon>Bacillati</taxon>
        <taxon>Actinomycetota</taxon>
        <taxon>Actinomycetes</taxon>
        <taxon>Nakamurellales</taxon>
        <taxon>Nakamurellaceae</taxon>
        <taxon>Nakamurella</taxon>
    </lineage>
</organism>
<comment type="similarity">
    <text evidence="2">Belongs to the bacterial solute-binding protein 2 family.</text>
</comment>
<feature type="compositionally biased region" description="Pro residues" evidence="4">
    <location>
        <begin position="9"/>
        <end position="25"/>
    </location>
</feature>
<evidence type="ECO:0000313" key="6">
    <source>
        <dbReference type="EMBL" id="MTD13897.1"/>
    </source>
</evidence>
<keyword evidence="3" id="KW-0732">Signal</keyword>
<evidence type="ECO:0000256" key="3">
    <source>
        <dbReference type="ARBA" id="ARBA00022729"/>
    </source>
</evidence>
<dbReference type="InterPro" id="IPR028082">
    <property type="entry name" value="Peripla_BP_I"/>
</dbReference>
<sequence length="394" mass="40444">MPSNDAAPGPDPAPRGAPTGAPGPGPTRGTSRRTFLFGGLAFGSTAFLAACTSNSVGGDTTTAGTTAGPTTSAGTASGTGAVTSSSAAVTDNPGGKMVKIGFSAPAADHGWMASITDQARKFADSMTDIEANFVEGTNDVNQQISQVETLINAGVDAIVLLPFDGAQMTEVARKAMDAGIEVVNVDRVFSSPFSYRTYIGGDNYGMGVSAGTFIGQQLKDNGVTDPVIAEIQGIASLPLTVDRSKGFADALNTFGFSVTNQVSAEFTADSGEEVTANLLQAAPRIDAIWNHDDDQGVGVLAAIETAGRSEFFMVGGAGSANVMRAIKDDNTVLKATVIYPSTQAASGVELARLLVLEKGMSDLEELEVPKSITLFSAVVTKENVDSYLPSAFES</sequence>
<protein>
    <submittedName>
        <fullName evidence="6">Substrate-binding domain-containing protein</fullName>
    </submittedName>
</protein>
<gene>
    <name evidence="6" type="ORF">GIS00_08070</name>
</gene>
<dbReference type="SUPFAM" id="SSF53822">
    <property type="entry name" value="Periplasmic binding protein-like I"/>
    <property type="match status" value="1"/>
</dbReference>
<feature type="region of interest" description="Disordered" evidence="4">
    <location>
        <begin position="1"/>
        <end position="33"/>
    </location>
</feature>
<proteinExistence type="inferred from homology"/>
<evidence type="ECO:0000259" key="5">
    <source>
        <dbReference type="Pfam" id="PF13407"/>
    </source>
</evidence>
<evidence type="ECO:0000256" key="2">
    <source>
        <dbReference type="ARBA" id="ARBA00007639"/>
    </source>
</evidence>
<dbReference type="EMBL" id="WLYK01000001">
    <property type="protein sequence ID" value="MTD13897.1"/>
    <property type="molecule type" value="Genomic_DNA"/>
</dbReference>
<name>A0A7K1FIE6_9ACTN</name>
<dbReference type="RefSeq" id="WP_154767645.1">
    <property type="nucleotide sequence ID" value="NZ_WLYK01000001.1"/>
</dbReference>
<dbReference type="AlphaFoldDB" id="A0A7K1FIE6"/>
<dbReference type="Gene3D" id="3.40.50.2300">
    <property type="match status" value="2"/>
</dbReference>
<evidence type="ECO:0000256" key="1">
    <source>
        <dbReference type="ARBA" id="ARBA00004196"/>
    </source>
</evidence>
<evidence type="ECO:0000256" key="4">
    <source>
        <dbReference type="SAM" id="MobiDB-lite"/>
    </source>
</evidence>
<feature type="region of interest" description="Disordered" evidence="4">
    <location>
        <begin position="62"/>
        <end position="90"/>
    </location>
</feature>
<comment type="subcellular location">
    <subcellularLocation>
        <location evidence="1">Cell envelope</location>
    </subcellularLocation>
</comment>
<dbReference type="GO" id="GO:0030313">
    <property type="term" value="C:cell envelope"/>
    <property type="evidence" value="ECO:0007669"/>
    <property type="project" value="UniProtKB-SubCell"/>
</dbReference>
<dbReference type="Proteomes" id="UP000460221">
    <property type="component" value="Unassembled WGS sequence"/>
</dbReference>
<feature type="domain" description="Periplasmic binding protein" evidence="5">
    <location>
        <begin position="100"/>
        <end position="355"/>
    </location>
</feature>
<reference evidence="6 7" key="1">
    <citation type="submission" date="2019-11" db="EMBL/GenBank/DDBJ databases">
        <authorList>
            <person name="Jiang L.-Q."/>
        </authorList>
    </citation>
    <scope>NUCLEOTIDE SEQUENCE [LARGE SCALE GENOMIC DNA]</scope>
    <source>
        <strain evidence="6 7">YIM 132087</strain>
    </source>
</reference>
<dbReference type="Pfam" id="PF13407">
    <property type="entry name" value="Peripla_BP_4"/>
    <property type="match status" value="1"/>
</dbReference>
<dbReference type="PANTHER" id="PTHR46847">
    <property type="entry name" value="D-ALLOSE-BINDING PERIPLASMIC PROTEIN-RELATED"/>
    <property type="match status" value="1"/>
</dbReference>
<dbReference type="PANTHER" id="PTHR46847:SF1">
    <property type="entry name" value="D-ALLOSE-BINDING PERIPLASMIC PROTEIN-RELATED"/>
    <property type="match status" value="1"/>
</dbReference>
<dbReference type="PROSITE" id="PS51318">
    <property type="entry name" value="TAT"/>
    <property type="match status" value="1"/>
</dbReference>
<keyword evidence="7" id="KW-1185">Reference proteome</keyword>